<comment type="caution">
    <text evidence="17">The sequence shown here is derived from an EMBL/GenBank/DDBJ whole genome shotgun (WGS) entry which is preliminary data.</text>
</comment>
<dbReference type="RefSeq" id="WP_379773254.1">
    <property type="nucleotide sequence ID" value="NZ_JBHSMZ010000015.1"/>
</dbReference>
<dbReference type="CDD" id="cd01347">
    <property type="entry name" value="ligand_gated_channel"/>
    <property type="match status" value="1"/>
</dbReference>
<evidence type="ECO:0000256" key="9">
    <source>
        <dbReference type="ARBA" id="ARBA00023170"/>
    </source>
</evidence>
<evidence type="ECO:0000256" key="6">
    <source>
        <dbReference type="ARBA" id="ARBA00022729"/>
    </source>
</evidence>
<keyword evidence="7 12" id="KW-0798">TonB box</keyword>
<comment type="subcellular location">
    <subcellularLocation>
        <location evidence="1 11">Cell outer membrane</location>
        <topology evidence="1 11">Multi-pass membrane protein</topology>
    </subcellularLocation>
</comment>
<feature type="chain" id="PRO_5047146801" evidence="14">
    <location>
        <begin position="21"/>
        <end position="731"/>
    </location>
</feature>
<evidence type="ECO:0000256" key="11">
    <source>
        <dbReference type="PROSITE-ProRule" id="PRU01360"/>
    </source>
</evidence>
<keyword evidence="4 11" id="KW-1134">Transmembrane beta strand</keyword>
<evidence type="ECO:0000256" key="14">
    <source>
        <dbReference type="SAM" id="SignalP"/>
    </source>
</evidence>
<organism evidence="17 18">
    <name type="scientific">Massilia aerilata</name>
    <dbReference type="NCBI Taxonomy" id="453817"/>
    <lineage>
        <taxon>Bacteria</taxon>
        <taxon>Pseudomonadati</taxon>
        <taxon>Pseudomonadota</taxon>
        <taxon>Betaproteobacteria</taxon>
        <taxon>Burkholderiales</taxon>
        <taxon>Oxalobacteraceae</taxon>
        <taxon>Telluria group</taxon>
        <taxon>Massilia</taxon>
    </lineage>
</organism>
<dbReference type="Pfam" id="PF00593">
    <property type="entry name" value="TonB_dep_Rec_b-barrel"/>
    <property type="match status" value="1"/>
</dbReference>
<dbReference type="InterPro" id="IPR000531">
    <property type="entry name" value="Beta-barrel_TonB"/>
</dbReference>
<evidence type="ECO:0000259" key="16">
    <source>
        <dbReference type="Pfam" id="PF07715"/>
    </source>
</evidence>
<evidence type="ECO:0000259" key="15">
    <source>
        <dbReference type="Pfam" id="PF00593"/>
    </source>
</evidence>
<feature type="region of interest" description="Disordered" evidence="13">
    <location>
        <begin position="493"/>
        <end position="516"/>
    </location>
</feature>
<evidence type="ECO:0000313" key="18">
    <source>
        <dbReference type="Proteomes" id="UP001596086"/>
    </source>
</evidence>
<reference evidence="18" key="1">
    <citation type="journal article" date="2019" name="Int. J. Syst. Evol. Microbiol.">
        <title>The Global Catalogue of Microorganisms (GCM) 10K type strain sequencing project: providing services to taxonomists for standard genome sequencing and annotation.</title>
        <authorList>
            <consortium name="The Broad Institute Genomics Platform"/>
            <consortium name="The Broad Institute Genome Sequencing Center for Infectious Disease"/>
            <person name="Wu L."/>
            <person name="Ma J."/>
        </authorList>
    </citation>
    <scope>NUCLEOTIDE SEQUENCE [LARGE SCALE GENOMIC DNA]</scope>
    <source>
        <strain evidence="18">CGMCC 4.5798</strain>
    </source>
</reference>
<evidence type="ECO:0000256" key="7">
    <source>
        <dbReference type="ARBA" id="ARBA00023077"/>
    </source>
</evidence>
<feature type="domain" description="TonB-dependent receptor-like beta-barrel" evidence="15">
    <location>
        <begin position="280"/>
        <end position="693"/>
    </location>
</feature>
<evidence type="ECO:0000256" key="13">
    <source>
        <dbReference type="SAM" id="MobiDB-lite"/>
    </source>
</evidence>
<evidence type="ECO:0000256" key="4">
    <source>
        <dbReference type="ARBA" id="ARBA00022452"/>
    </source>
</evidence>
<dbReference type="PANTHER" id="PTHR30069:SF29">
    <property type="entry name" value="HEMOGLOBIN AND HEMOGLOBIN-HAPTOGLOBIN-BINDING PROTEIN 1-RELATED"/>
    <property type="match status" value="1"/>
</dbReference>
<keyword evidence="5 11" id="KW-0812">Transmembrane</keyword>
<dbReference type="PANTHER" id="PTHR30069">
    <property type="entry name" value="TONB-DEPENDENT OUTER MEMBRANE RECEPTOR"/>
    <property type="match status" value="1"/>
</dbReference>
<keyword evidence="8 11" id="KW-0472">Membrane</keyword>
<protein>
    <submittedName>
        <fullName evidence="17">TonB-dependent receptor plug domain-containing protein</fullName>
    </submittedName>
</protein>
<dbReference type="Pfam" id="PF07715">
    <property type="entry name" value="Plug"/>
    <property type="match status" value="1"/>
</dbReference>
<dbReference type="Gene3D" id="2.40.170.20">
    <property type="entry name" value="TonB-dependent receptor, beta-barrel domain"/>
    <property type="match status" value="1"/>
</dbReference>
<evidence type="ECO:0000256" key="8">
    <source>
        <dbReference type="ARBA" id="ARBA00023136"/>
    </source>
</evidence>
<keyword evidence="9 17" id="KW-0675">Receptor</keyword>
<keyword evidence="10 11" id="KW-0998">Cell outer membrane</keyword>
<comment type="similarity">
    <text evidence="2 11 12">Belongs to the TonB-dependent receptor family.</text>
</comment>
<keyword evidence="6 14" id="KW-0732">Signal</keyword>
<evidence type="ECO:0000256" key="3">
    <source>
        <dbReference type="ARBA" id="ARBA00022448"/>
    </source>
</evidence>
<evidence type="ECO:0000313" key="17">
    <source>
        <dbReference type="EMBL" id="MFC5550532.1"/>
    </source>
</evidence>
<dbReference type="InterPro" id="IPR012910">
    <property type="entry name" value="Plug_dom"/>
</dbReference>
<dbReference type="EMBL" id="JBHSMZ010000015">
    <property type="protein sequence ID" value="MFC5550532.1"/>
    <property type="molecule type" value="Genomic_DNA"/>
</dbReference>
<name>A0ABW0S252_9BURK</name>
<gene>
    <name evidence="17" type="ORF">ACFPO9_18605</name>
</gene>
<keyword evidence="3 11" id="KW-0813">Transport</keyword>
<evidence type="ECO:0000256" key="1">
    <source>
        <dbReference type="ARBA" id="ARBA00004571"/>
    </source>
</evidence>
<dbReference type="InterPro" id="IPR039426">
    <property type="entry name" value="TonB-dep_rcpt-like"/>
</dbReference>
<accession>A0ABW0S252</accession>
<dbReference type="SUPFAM" id="SSF56935">
    <property type="entry name" value="Porins"/>
    <property type="match status" value="1"/>
</dbReference>
<proteinExistence type="inferred from homology"/>
<evidence type="ECO:0000256" key="10">
    <source>
        <dbReference type="ARBA" id="ARBA00023237"/>
    </source>
</evidence>
<feature type="domain" description="TonB-dependent receptor plug" evidence="16">
    <location>
        <begin position="58"/>
        <end position="153"/>
    </location>
</feature>
<feature type="region of interest" description="Disordered" evidence="13">
    <location>
        <begin position="21"/>
        <end position="41"/>
    </location>
</feature>
<keyword evidence="18" id="KW-1185">Reference proteome</keyword>
<sequence>MKKLLPAACLAMCGAGGALAQDSANSPPVKAEGQAQQSVQQVTVAGTRADDTETRRLSTAAKLVVGREELERNGDTSLGEVLKRLPGITMSGAPGTGGSVQMRGLGNGYTQVLVNGDRPPPGFSVESIPPDQVERIEIMRGPVAEHSTQAIAGTVNVILRQGYRQKDTQLRIADNIQQGRHGANLSVTVPGKSGQLTWTLNATVSESRPHTDVSARDADLLADGRYQRLQLIKSEGEGRSRALNLAPRLSWKFDSGDTLNFQPFVSASRNHSVNDAPVDQVFGIVPPEFVLQHADSRSSATMARGLGDWTHKMAGGAKLELKFSAGINRSDSDSLRNNYGEGGVLNRVLTDVDRERQHSVSNSGKYSRPLGEGHHFAAGWDGEAGRLALVHRAEGDSTALYEASGANLSADTRRLALFAQDEWDINSQWSSYLGLRWEGIRSTSDSPGRAVKNTSSVWSPVLHTVYRIPGAKRDQVRASLTRSYQAPSLDDLVAAPSFTSDNHPTRPDRTGNPNLKPELATGVDLAYEHYLSRSGILSASAFLRDIDDLMRRQTSLQSTSIGPRWVSTPANIGHARTSGVELEAKFQLAEVMAGAPDLDLRANYSRYWSSVDDIPGPNNRLERQAKQTANFGLDYRTKAAPLTIGGNFNWTPLTLVQADVAELVTTGMKRQLDLYGLWKFSANTQLRISGSNLLPRRYETARVVDLGELVQALDTSVRTYTTLGVRLELKI</sequence>
<dbReference type="InterPro" id="IPR037066">
    <property type="entry name" value="Plug_dom_sf"/>
</dbReference>
<dbReference type="PROSITE" id="PS52016">
    <property type="entry name" value="TONB_DEPENDENT_REC_3"/>
    <property type="match status" value="1"/>
</dbReference>
<dbReference type="Proteomes" id="UP001596086">
    <property type="component" value="Unassembled WGS sequence"/>
</dbReference>
<evidence type="ECO:0000256" key="2">
    <source>
        <dbReference type="ARBA" id="ARBA00009810"/>
    </source>
</evidence>
<dbReference type="Gene3D" id="2.170.130.10">
    <property type="entry name" value="TonB-dependent receptor, plug domain"/>
    <property type="match status" value="1"/>
</dbReference>
<dbReference type="InterPro" id="IPR036942">
    <property type="entry name" value="Beta-barrel_TonB_sf"/>
</dbReference>
<evidence type="ECO:0000256" key="12">
    <source>
        <dbReference type="RuleBase" id="RU003357"/>
    </source>
</evidence>
<feature type="signal peptide" evidence="14">
    <location>
        <begin position="1"/>
        <end position="20"/>
    </location>
</feature>
<evidence type="ECO:0000256" key="5">
    <source>
        <dbReference type="ARBA" id="ARBA00022692"/>
    </source>
</evidence>